<dbReference type="Gene3D" id="3.40.50.360">
    <property type="match status" value="1"/>
</dbReference>
<dbReference type="Proteomes" id="UP000571084">
    <property type="component" value="Unassembled WGS sequence"/>
</dbReference>
<dbReference type="EMBL" id="JACHHQ010000001">
    <property type="protein sequence ID" value="MBB5198981.1"/>
    <property type="molecule type" value="Genomic_DNA"/>
</dbReference>
<gene>
    <name evidence="1" type="ORF">HNR39_000791</name>
</gene>
<dbReference type="InterPro" id="IPR029039">
    <property type="entry name" value="Flavoprotein-like_sf"/>
</dbReference>
<dbReference type="AlphaFoldDB" id="A0A840RQU9"/>
<sequence length="52" mass="5851">MDFHETYLRKVLGFIGLSNINFIHTERMAMGEEAVASALLHSRSTMTELIPA</sequence>
<evidence type="ECO:0000313" key="2">
    <source>
        <dbReference type="Proteomes" id="UP000571084"/>
    </source>
</evidence>
<reference evidence="1 2" key="1">
    <citation type="submission" date="2020-08" db="EMBL/GenBank/DDBJ databases">
        <title>Genomic Encyclopedia of Type Strains, Phase IV (KMG-IV): sequencing the most valuable type-strain genomes for metagenomic binning, comparative biology and taxonomic classification.</title>
        <authorList>
            <person name="Goeker M."/>
        </authorList>
    </citation>
    <scope>NUCLEOTIDE SEQUENCE [LARGE SCALE GENOMIC DNA]</scope>
    <source>
        <strain evidence="1 2">DSM 23240</strain>
    </source>
</reference>
<comment type="caution">
    <text evidence="1">The sequence shown here is derived from an EMBL/GenBank/DDBJ whole genome shotgun (WGS) entry which is preliminary data.</text>
</comment>
<organism evidence="1 2">
    <name type="scientific">Glaciimonas immobilis</name>
    <dbReference type="NCBI Taxonomy" id="728004"/>
    <lineage>
        <taxon>Bacteria</taxon>
        <taxon>Pseudomonadati</taxon>
        <taxon>Pseudomonadota</taxon>
        <taxon>Betaproteobacteria</taxon>
        <taxon>Burkholderiales</taxon>
        <taxon>Oxalobacteraceae</taxon>
        <taxon>Glaciimonas</taxon>
    </lineage>
</organism>
<evidence type="ECO:0000313" key="1">
    <source>
        <dbReference type="EMBL" id="MBB5198981.1"/>
    </source>
</evidence>
<accession>A0A840RQU9</accession>
<keyword evidence="2" id="KW-1185">Reference proteome</keyword>
<protein>
    <submittedName>
        <fullName evidence="1">FMN-dependent NADH-azoreductase</fullName>
    </submittedName>
</protein>
<name>A0A840RQU9_9BURK</name>
<proteinExistence type="predicted"/>